<dbReference type="SUPFAM" id="SSF88713">
    <property type="entry name" value="Glycoside hydrolase/deacetylase"/>
    <property type="match status" value="1"/>
</dbReference>
<protein>
    <recommendedName>
        <fullName evidence="2">NodB homology domain-containing protein</fullName>
    </recommendedName>
</protein>
<dbReference type="Proteomes" id="UP000253551">
    <property type="component" value="Unassembled WGS sequence"/>
</dbReference>
<dbReference type="GO" id="GO:0004099">
    <property type="term" value="F:chitin deacetylase activity"/>
    <property type="evidence" value="ECO:0007669"/>
    <property type="project" value="TreeGrafter"/>
</dbReference>
<dbReference type="InterPro" id="IPR050248">
    <property type="entry name" value="Polysacc_deacetylase_ArnD"/>
</dbReference>
<organism evidence="3 4">
    <name type="scientific">Rhizopus stolonifer</name>
    <name type="common">Rhizopus nigricans</name>
    <dbReference type="NCBI Taxonomy" id="4846"/>
    <lineage>
        <taxon>Eukaryota</taxon>
        <taxon>Fungi</taxon>
        <taxon>Fungi incertae sedis</taxon>
        <taxon>Mucoromycota</taxon>
        <taxon>Mucoromycotina</taxon>
        <taxon>Mucoromycetes</taxon>
        <taxon>Mucorales</taxon>
        <taxon>Mucorineae</taxon>
        <taxon>Rhizopodaceae</taxon>
        <taxon>Rhizopus</taxon>
    </lineage>
</organism>
<evidence type="ECO:0000256" key="1">
    <source>
        <dbReference type="SAM" id="SignalP"/>
    </source>
</evidence>
<evidence type="ECO:0000313" key="4">
    <source>
        <dbReference type="Proteomes" id="UP000253551"/>
    </source>
</evidence>
<evidence type="ECO:0000313" key="3">
    <source>
        <dbReference type="EMBL" id="RCI03886.1"/>
    </source>
</evidence>
<dbReference type="EMBL" id="PJQM01000860">
    <property type="protein sequence ID" value="RCI03886.1"/>
    <property type="molecule type" value="Genomic_DNA"/>
</dbReference>
<dbReference type="InterPro" id="IPR011330">
    <property type="entry name" value="Glyco_hydro/deAcase_b/a-brl"/>
</dbReference>
<dbReference type="InterPro" id="IPR002509">
    <property type="entry name" value="NODB_dom"/>
</dbReference>
<dbReference type="GO" id="GO:0009272">
    <property type="term" value="P:fungal-type cell wall biogenesis"/>
    <property type="evidence" value="ECO:0007669"/>
    <property type="project" value="UniProtKB-ARBA"/>
</dbReference>
<dbReference type="OrthoDB" id="407355at2759"/>
<gene>
    <name evidence="3" type="ORF">CU098_012732</name>
</gene>
<dbReference type="PANTHER" id="PTHR10587:SF98">
    <property type="entry name" value="CHITIN DEACETYLASE"/>
    <property type="match status" value="1"/>
</dbReference>
<dbReference type="PANTHER" id="PTHR10587">
    <property type="entry name" value="GLYCOSYL TRANSFERASE-RELATED"/>
    <property type="match status" value="1"/>
</dbReference>
<keyword evidence="4" id="KW-1185">Reference proteome</keyword>
<accession>A0A367KNT1</accession>
<dbReference type="Gene3D" id="3.20.20.370">
    <property type="entry name" value="Glycoside hydrolase/deacetylase"/>
    <property type="match status" value="1"/>
</dbReference>
<sequence>MLKNFVLICAVILHTTHGFPTKTKYHKSPTVQGILPVSSPAFLPPFPLHGVAPASFNTANYPEPWRVPDTQHPEVQAAIRAIDWDYVPRFEPQHVDSAQYDSMTDEACWWSFTQCTRPKVSYLPDDVKTCPQPGDFGLSFDDGPLLPTHSQETRLYDFLASERQTATLFYIGSNIISFPGAVLPALQSGHTLCAHTWSHPHMTSLSNEEVVAELYWTMRAIKEAAGVTTRCWRPSYGDVDDRVRAIAHQLGLHTIVWDSDSFDWGVPSASNNFGGTTTQEDVDGYFESWIEARKQGGEAHGRIALQHENSDQTIAIAMKWLNRLKGVFRVQKIHDCEPRLPSPYWEA</sequence>
<dbReference type="GO" id="GO:0016020">
    <property type="term" value="C:membrane"/>
    <property type="evidence" value="ECO:0007669"/>
    <property type="project" value="TreeGrafter"/>
</dbReference>
<name>A0A367KNT1_RHIST</name>
<feature type="signal peptide" evidence="1">
    <location>
        <begin position="1"/>
        <end position="18"/>
    </location>
</feature>
<feature type="chain" id="PRO_5016952482" description="NodB homology domain-containing protein" evidence="1">
    <location>
        <begin position="19"/>
        <end position="347"/>
    </location>
</feature>
<dbReference type="Pfam" id="PF01522">
    <property type="entry name" value="Polysacc_deac_1"/>
    <property type="match status" value="1"/>
</dbReference>
<evidence type="ECO:0000259" key="2">
    <source>
        <dbReference type="PROSITE" id="PS51677"/>
    </source>
</evidence>
<keyword evidence="1" id="KW-0732">Signal</keyword>
<dbReference type="AlphaFoldDB" id="A0A367KNT1"/>
<proteinExistence type="predicted"/>
<dbReference type="GO" id="GO:0005975">
    <property type="term" value="P:carbohydrate metabolic process"/>
    <property type="evidence" value="ECO:0007669"/>
    <property type="project" value="InterPro"/>
</dbReference>
<feature type="domain" description="NodB homology" evidence="2">
    <location>
        <begin position="134"/>
        <end position="333"/>
    </location>
</feature>
<dbReference type="PROSITE" id="PS51677">
    <property type="entry name" value="NODB"/>
    <property type="match status" value="1"/>
</dbReference>
<comment type="caution">
    <text evidence="3">The sequence shown here is derived from an EMBL/GenBank/DDBJ whole genome shotgun (WGS) entry which is preliminary data.</text>
</comment>
<reference evidence="3 4" key="1">
    <citation type="journal article" date="2018" name="G3 (Bethesda)">
        <title>Phylogenetic and Phylogenomic Definition of Rhizopus Species.</title>
        <authorList>
            <person name="Gryganskyi A.P."/>
            <person name="Golan J."/>
            <person name="Dolatabadi S."/>
            <person name="Mondo S."/>
            <person name="Robb S."/>
            <person name="Idnurm A."/>
            <person name="Muszewska A."/>
            <person name="Steczkiewicz K."/>
            <person name="Masonjones S."/>
            <person name="Liao H.L."/>
            <person name="Gajdeczka M.T."/>
            <person name="Anike F."/>
            <person name="Vuek A."/>
            <person name="Anishchenko I.M."/>
            <person name="Voigt K."/>
            <person name="de Hoog G.S."/>
            <person name="Smith M.E."/>
            <person name="Heitman J."/>
            <person name="Vilgalys R."/>
            <person name="Stajich J.E."/>
        </authorList>
    </citation>
    <scope>NUCLEOTIDE SEQUENCE [LARGE SCALE GENOMIC DNA]</scope>
    <source>
        <strain evidence="3 4">LSU 92-RS-03</strain>
    </source>
</reference>